<dbReference type="RefSeq" id="WP_230271157.1">
    <property type="nucleotide sequence ID" value="NZ_JAJKFW010000006.1"/>
</dbReference>
<sequence>MGSSPDPSLETTCFAISTVLEPSDEDAGLDSGSLVELDPDATEDLLEECWVQLSDHSAAPSPLAGPLQRHLQRAKHVYRMCEPAGASDQANTPLAQHWQDWAWKANVLWYHPTSDTTPAKLCDPAGRQLLGPGTFDEQAAIPFLPESRQRRLESEMTLRNRNLDPVEGTAPLPSTCETQTMQPSTVARRMLGLFAVAARAEAMANGQTLDLERVRQRSPLAAESLSPREKDFFDLVSPPPEMVDEAAWRYESLQTLQWALQMLPDLEWPDQRCDLETVLRLILTLPHEDMIQQAILRPKEELLRAADLHVCLWWKLAFEGAAGNEIPAGLDPGVISERVHALSWVLQLSGSVPNEAATLSWDQIGREIDGGIVG</sequence>
<protein>
    <submittedName>
        <fullName evidence="1">DUF4272 domain-containing protein</fullName>
    </submittedName>
</protein>
<dbReference type="Pfam" id="PF14094">
    <property type="entry name" value="DUF4272"/>
    <property type="match status" value="1"/>
</dbReference>
<dbReference type="Proteomes" id="UP001430306">
    <property type="component" value="Unassembled WGS sequence"/>
</dbReference>
<comment type="caution">
    <text evidence="1">The sequence shown here is derived from an EMBL/GenBank/DDBJ whole genome shotgun (WGS) entry which is preliminary data.</text>
</comment>
<proteinExistence type="predicted"/>
<gene>
    <name evidence="1" type="ORF">LOC71_02735</name>
</gene>
<name>A0ABS8NCB5_9BACT</name>
<reference evidence="1" key="1">
    <citation type="submission" date="2021-11" db="EMBL/GenBank/DDBJ databases">
        <title>Genome sequence.</title>
        <authorList>
            <person name="Sun Q."/>
        </authorList>
    </citation>
    <scope>NUCLEOTIDE SEQUENCE</scope>
    <source>
        <strain evidence="1">JC740</strain>
    </source>
</reference>
<evidence type="ECO:0000313" key="2">
    <source>
        <dbReference type="Proteomes" id="UP001430306"/>
    </source>
</evidence>
<dbReference type="InterPro" id="IPR025368">
    <property type="entry name" value="DUF4272"/>
</dbReference>
<keyword evidence="2" id="KW-1185">Reference proteome</keyword>
<organism evidence="1 2">
    <name type="scientific">Rhodopirellula halodulae</name>
    <dbReference type="NCBI Taxonomy" id="2894198"/>
    <lineage>
        <taxon>Bacteria</taxon>
        <taxon>Pseudomonadati</taxon>
        <taxon>Planctomycetota</taxon>
        <taxon>Planctomycetia</taxon>
        <taxon>Pirellulales</taxon>
        <taxon>Pirellulaceae</taxon>
        <taxon>Rhodopirellula</taxon>
    </lineage>
</organism>
<dbReference type="EMBL" id="JAJKFW010000006">
    <property type="protein sequence ID" value="MCC9641174.1"/>
    <property type="molecule type" value="Genomic_DNA"/>
</dbReference>
<evidence type="ECO:0000313" key="1">
    <source>
        <dbReference type="EMBL" id="MCC9641174.1"/>
    </source>
</evidence>
<accession>A0ABS8NCB5</accession>